<accession>A0A077RW02</accession>
<feature type="compositionally biased region" description="Gly residues" evidence="1">
    <location>
        <begin position="252"/>
        <end position="275"/>
    </location>
</feature>
<dbReference type="PANTHER" id="PTHR14927:SF0">
    <property type="entry name" value="NUCLEOLAR PROTEIN 10"/>
    <property type="match status" value="1"/>
</dbReference>
<sequence length="300" mass="33608">MHNSKRIRLYEVKDGCHAEAFLNSVSLGNEEAMPIGERVAVLERKQNSRVLTRKSRWDSREISFNPRSSRRCTEEDEHIEEEQKDYKRRSVQSLGWKQNKVEFYLFSGRGGRAGGARVRSPSTLGAQEGELKKTGTAKKSRKTTRGEACSPWGLKQNKVEFYLFGGREGRGGGARRQRRWGSREISFDPRSSRRRTEEDEYNKEEQKDYKRRSMQSLGLKQNKAEFYLFSGHGGRGGGAGRYRGGGGDRGRRGGGGRGRGGRGRGGGGGDFGGGFGAEVNMVAEVVAGWGQRQRQGPWYE</sequence>
<feature type="region of interest" description="Disordered" evidence="1">
    <location>
        <begin position="111"/>
        <end position="149"/>
    </location>
</feature>
<dbReference type="HOGENOM" id="CLU_928782_0_0_1"/>
<dbReference type="InterPro" id="IPR040382">
    <property type="entry name" value="NOL10/Enp2"/>
</dbReference>
<evidence type="ECO:0000313" key="2">
    <source>
        <dbReference type="EMBL" id="CDM81338.1"/>
    </source>
</evidence>
<evidence type="ECO:0000256" key="1">
    <source>
        <dbReference type="SAM" id="MobiDB-lite"/>
    </source>
</evidence>
<dbReference type="AlphaFoldDB" id="A0A077RW02"/>
<dbReference type="EMBL" id="HG670306">
    <property type="protein sequence ID" value="CDM81338.1"/>
    <property type="molecule type" value="Genomic_DNA"/>
</dbReference>
<dbReference type="PANTHER" id="PTHR14927">
    <property type="entry name" value="NUCLEOLAR PROTEIN 10"/>
    <property type="match status" value="1"/>
</dbReference>
<reference evidence="2" key="1">
    <citation type="journal article" date="2014" name="Science">
        <title>Structural and functional partitioning of bread wheat chromosome 3B.</title>
        <authorList>
            <person name="Choulet F."/>
            <person name="Alberti A."/>
            <person name="Theil S."/>
            <person name="Glover N."/>
            <person name="Barbe V."/>
            <person name="Daron J."/>
            <person name="Pingault L."/>
            <person name="Sourdille P."/>
            <person name="Couloux A."/>
            <person name="Paux E."/>
            <person name="Leroy P."/>
            <person name="Mangenot S."/>
            <person name="Guilhot N."/>
            <person name="Le Gouis J."/>
            <person name="Balfourier F."/>
            <person name="Alaux M."/>
            <person name="Jamilloux V."/>
            <person name="Poulain J."/>
            <person name="Durand C."/>
            <person name="Bellec A."/>
            <person name="Gaspin C."/>
            <person name="Safar J."/>
            <person name="Dolezel J."/>
            <person name="Rogers J."/>
            <person name="Vandepoele K."/>
            <person name="Aury J.M."/>
            <person name="Mayer K."/>
            <person name="Berges H."/>
            <person name="Quesneville H."/>
            <person name="Wincker P."/>
            <person name="Feuillet C."/>
        </authorList>
    </citation>
    <scope>NUCLEOTIDE SEQUENCE</scope>
</reference>
<feature type="compositionally biased region" description="Basic and acidic residues" evidence="1">
    <location>
        <begin position="181"/>
        <end position="208"/>
    </location>
</feature>
<feature type="region of interest" description="Disordered" evidence="1">
    <location>
        <begin position="235"/>
        <end position="275"/>
    </location>
</feature>
<feature type="region of interest" description="Disordered" evidence="1">
    <location>
        <begin position="166"/>
        <end position="216"/>
    </location>
</feature>
<organism evidence="2">
    <name type="scientific">Triticum aestivum</name>
    <name type="common">Wheat</name>
    <dbReference type="NCBI Taxonomy" id="4565"/>
    <lineage>
        <taxon>Eukaryota</taxon>
        <taxon>Viridiplantae</taxon>
        <taxon>Streptophyta</taxon>
        <taxon>Embryophyta</taxon>
        <taxon>Tracheophyta</taxon>
        <taxon>Spermatophyta</taxon>
        <taxon>Magnoliopsida</taxon>
        <taxon>Liliopsida</taxon>
        <taxon>Poales</taxon>
        <taxon>Poaceae</taxon>
        <taxon>BOP clade</taxon>
        <taxon>Pooideae</taxon>
        <taxon>Triticodae</taxon>
        <taxon>Triticeae</taxon>
        <taxon>Triticinae</taxon>
        <taxon>Triticum</taxon>
    </lineage>
</organism>
<feature type="compositionally biased region" description="Gly residues" evidence="1">
    <location>
        <begin position="235"/>
        <end position="245"/>
    </location>
</feature>
<dbReference type="ExpressionAtlas" id="A0A077RW02">
    <property type="expression patterns" value="baseline and differential"/>
</dbReference>
<proteinExistence type="predicted"/>
<name>A0A077RW02_WHEAT</name>
<protein>
    <submittedName>
        <fullName evidence="2">Uncharacterized protein</fullName>
    </submittedName>
</protein>
<gene>
    <name evidence="2" type="ORF">TRAES_3BF057900090CFD_c1</name>
</gene>